<evidence type="ECO:0000313" key="2">
    <source>
        <dbReference type="EMBL" id="VUZ40349.1"/>
    </source>
</evidence>
<evidence type="ECO:0000313" key="3">
    <source>
        <dbReference type="Proteomes" id="UP000321570"/>
    </source>
</evidence>
<dbReference type="AlphaFoldDB" id="A0A564XZY4"/>
<feature type="transmembrane region" description="Helical" evidence="1">
    <location>
        <begin position="42"/>
        <end position="61"/>
    </location>
</feature>
<reference evidence="2 3" key="1">
    <citation type="submission" date="2019-07" db="EMBL/GenBank/DDBJ databases">
        <authorList>
            <person name="Jastrzebski P J."/>
            <person name="Paukszto L."/>
            <person name="Jastrzebski P J."/>
        </authorList>
    </citation>
    <scope>NUCLEOTIDE SEQUENCE [LARGE SCALE GENOMIC DNA]</scope>
    <source>
        <strain evidence="2 3">WMS-il1</strain>
    </source>
</reference>
<name>A0A564XZY4_HYMDI</name>
<organism evidence="2 3">
    <name type="scientific">Hymenolepis diminuta</name>
    <name type="common">Rat tapeworm</name>
    <dbReference type="NCBI Taxonomy" id="6216"/>
    <lineage>
        <taxon>Eukaryota</taxon>
        <taxon>Metazoa</taxon>
        <taxon>Spiralia</taxon>
        <taxon>Lophotrochozoa</taxon>
        <taxon>Platyhelminthes</taxon>
        <taxon>Cestoda</taxon>
        <taxon>Eucestoda</taxon>
        <taxon>Cyclophyllidea</taxon>
        <taxon>Hymenolepididae</taxon>
        <taxon>Hymenolepis</taxon>
    </lineage>
</organism>
<keyword evidence="3" id="KW-1185">Reference proteome</keyword>
<sequence length="98" mass="11562">MFVGILLLIFIPLHILLRVGYLFFSLTKHWFNFLSDAVLSEFPFTSEHCFLIFSFVTQVATMRYIRTKSVRCISVQSQHSVIVLRREETFWSTVLLDL</sequence>
<dbReference type="EMBL" id="CABIJS010000033">
    <property type="protein sequence ID" value="VUZ40349.1"/>
    <property type="molecule type" value="Genomic_DNA"/>
</dbReference>
<evidence type="ECO:0000256" key="1">
    <source>
        <dbReference type="SAM" id="Phobius"/>
    </source>
</evidence>
<protein>
    <submittedName>
        <fullName evidence="2">Uncharacterized protein</fullName>
    </submittedName>
</protein>
<keyword evidence="1" id="KW-0812">Transmembrane</keyword>
<gene>
    <name evidence="2" type="ORF">WMSIL1_LOCUS1314</name>
</gene>
<dbReference type="Proteomes" id="UP000321570">
    <property type="component" value="Unassembled WGS sequence"/>
</dbReference>
<proteinExistence type="predicted"/>
<accession>A0A564XZY4</accession>
<keyword evidence="1" id="KW-1133">Transmembrane helix</keyword>
<keyword evidence="1" id="KW-0472">Membrane</keyword>